<name>A0A1I2D0Z5_9MICO</name>
<evidence type="ECO:0000256" key="1">
    <source>
        <dbReference type="ARBA" id="ARBA00023015"/>
    </source>
</evidence>
<dbReference type="Proteomes" id="UP000198520">
    <property type="component" value="Unassembled WGS sequence"/>
</dbReference>
<evidence type="ECO:0000256" key="2">
    <source>
        <dbReference type="ARBA" id="ARBA00023125"/>
    </source>
</evidence>
<dbReference type="InterPro" id="IPR000524">
    <property type="entry name" value="Tscrpt_reg_HTH_GntR"/>
</dbReference>
<evidence type="ECO:0000256" key="3">
    <source>
        <dbReference type="ARBA" id="ARBA00023163"/>
    </source>
</evidence>
<protein>
    <submittedName>
        <fullName evidence="5">DNA-binding transcriptional regulator YhcF, GntR family</fullName>
    </submittedName>
</protein>
<dbReference type="EMBL" id="FONZ01000001">
    <property type="protein sequence ID" value="SFE74162.1"/>
    <property type="molecule type" value="Genomic_DNA"/>
</dbReference>
<keyword evidence="3" id="KW-0804">Transcription</keyword>
<sequence length="121" mass="12513">MILSLDPTSHVPPFEQVRAQVAALAASGALPPGHRLPTVRRLAGDLGLAVNTVARAYRELEQSGVIETRGRAGTFIAVRGADAEREGAVAAREYAARTRALGLSPGRALELAHEALGGAPG</sequence>
<reference evidence="6" key="1">
    <citation type="submission" date="2016-10" db="EMBL/GenBank/DDBJ databases">
        <authorList>
            <person name="Varghese N."/>
            <person name="Submissions S."/>
        </authorList>
    </citation>
    <scope>NUCLEOTIDE SEQUENCE [LARGE SCALE GENOMIC DNA]</scope>
    <source>
        <strain evidence="6">DSM 19083</strain>
    </source>
</reference>
<dbReference type="PROSITE" id="PS50949">
    <property type="entry name" value="HTH_GNTR"/>
    <property type="match status" value="1"/>
</dbReference>
<dbReference type="InterPro" id="IPR036388">
    <property type="entry name" value="WH-like_DNA-bd_sf"/>
</dbReference>
<organism evidence="5 6">
    <name type="scientific">Flavimobilis marinus</name>
    <dbReference type="NCBI Taxonomy" id="285351"/>
    <lineage>
        <taxon>Bacteria</taxon>
        <taxon>Bacillati</taxon>
        <taxon>Actinomycetota</taxon>
        <taxon>Actinomycetes</taxon>
        <taxon>Micrococcales</taxon>
        <taxon>Jonesiaceae</taxon>
        <taxon>Flavimobilis</taxon>
    </lineage>
</organism>
<dbReference type="PANTHER" id="PTHR38445">
    <property type="entry name" value="HTH-TYPE TRANSCRIPTIONAL REPRESSOR YTRA"/>
    <property type="match status" value="1"/>
</dbReference>
<keyword evidence="1" id="KW-0805">Transcription regulation</keyword>
<accession>A0A1I2D0Z5</accession>
<proteinExistence type="predicted"/>
<dbReference type="Gene3D" id="1.10.10.10">
    <property type="entry name" value="Winged helix-like DNA-binding domain superfamily/Winged helix DNA-binding domain"/>
    <property type="match status" value="1"/>
</dbReference>
<dbReference type="SUPFAM" id="SSF46785">
    <property type="entry name" value="Winged helix' DNA-binding domain"/>
    <property type="match status" value="1"/>
</dbReference>
<dbReference type="SMART" id="SM00345">
    <property type="entry name" value="HTH_GNTR"/>
    <property type="match status" value="1"/>
</dbReference>
<keyword evidence="2 5" id="KW-0238">DNA-binding</keyword>
<dbReference type="STRING" id="285351.SAMN04488035_0349"/>
<dbReference type="AlphaFoldDB" id="A0A1I2D0Z5"/>
<evidence type="ECO:0000313" key="6">
    <source>
        <dbReference type="Proteomes" id="UP000198520"/>
    </source>
</evidence>
<evidence type="ECO:0000313" key="5">
    <source>
        <dbReference type="EMBL" id="SFE74162.1"/>
    </source>
</evidence>
<dbReference type="OrthoDB" id="4307011at2"/>
<feature type="domain" description="HTH gntR-type" evidence="4">
    <location>
        <begin position="11"/>
        <end position="79"/>
    </location>
</feature>
<dbReference type="PANTHER" id="PTHR38445:SF9">
    <property type="entry name" value="HTH-TYPE TRANSCRIPTIONAL REPRESSOR YTRA"/>
    <property type="match status" value="1"/>
</dbReference>
<evidence type="ECO:0000259" key="4">
    <source>
        <dbReference type="PROSITE" id="PS50949"/>
    </source>
</evidence>
<dbReference type="InterPro" id="IPR036390">
    <property type="entry name" value="WH_DNA-bd_sf"/>
</dbReference>
<dbReference type="GO" id="GO:0003677">
    <property type="term" value="F:DNA binding"/>
    <property type="evidence" value="ECO:0007669"/>
    <property type="project" value="UniProtKB-KW"/>
</dbReference>
<dbReference type="RefSeq" id="WP_093374484.1">
    <property type="nucleotide sequence ID" value="NZ_BNAN01000001.1"/>
</dbReference>
<dbReference type="CDD" id="cd07377">
    <property type="entry name" value="WHTH_GntR"/>
    <property type="match status" value="1"/>
</dbReference>
<dbReference type="Pfam" id="PF00392">
    <property type="entry name" value="GntR"/>
    <property type="match status" value="1"/>
</dbReference>
<gene>
    <name evidence="5" type="ORF">SAMN04488035_0349</name>
</gene>
<keyword evidence="6" id="KW-1185">Reference proteome</keyword>
<dbReference type="GO" id="GO:0003700">
    <property type="term" value="F:DNA-binding transcription factor activity"/>
    <property type="evidence" value="ECO:0007669"/>
    <property type="project" value="InterPro"/>
</dbReference>